<comment type="caution">
    <text evidence="1">The sequence shown here is derived from an EMBL/GenBank/DDBJ whole genome shotgun (WGS) entry which is preliminary data.</text>
</comment>
<gene>
    <name evidence="1" type="ORF">IIE05_16055</name>
</gene>
<proteinExistence type="predicted"/>
<evidence type="ECO:0000313" key="1">
    <source>
        <dbReference type="EMBL" id="MBE2889476.1"/>
    </source>
</evidence>
<protein>
    <recommendedName>
        <fullName evidence="3">EF-hand domain-containing protein</fullName>
    </recommendedName>
</protein>
<reference evidence="1 2" key="1">
    <citation type="submission" date="2020-10" db="EMBL/GenBank/DDBJ databases">
        <title>Investigation of anaerobic biodegradation of phenanthrene by a sulfate-dependent Geobacter anodireducens strain PheS2.</title>
        <authorList>
            <person name="Zhang Z."/>
        </authorList>
    </citation>
    <scope>NUCLEOTIDE SEQUENCE [LARGE SCALE GENOMIC DNA]</scope>
    <source>
        <strain evidence="1 2">PheS2</strain>
    </source>
</reference>
<evidence type="ECO:0000313" key="2">
    <source>
        <dbReference type="Proteomes" id="UP000618926"/>
    </source>
</evidence>
<dbReference type="Proteomes" id="UP000618926">
    <property type="component" value="Unassembled WGS sequence"/>
</dbReference>
<name>A0ABR9NYY1_9BACT</name>
<dbReference type="RefSeq" id="WP_192905942.1">
    <property type="nucleotide sequence ID" value="NZ_JADBFD010000028.1"/>
</dbReference>
<sequence length="404" mass="44934">MTNCEEESSLPSHHSSVASPVKPGVLAGNIGDPILLTDVNLAGVTAHPARGGEQVQIWVRLALTSDDRMFHRIASDIANVIENHARQAGKHIRINRAETVLLVIKADNSAELWVDTAAVAQKCMIKSSKKAGTILFESDIADITGMYFPCVDIAPTDKVLCLFRQDWRFALYFDFNHDGCLDLDIFTTTLGSLYRNLKYRHLYDALADEEVFEKLLESGWFPFVEIITSDFKELIGCIESGFELTESETGICSKFDEKRLGRMLDRWVQKPNFSEREPLLRTAVNAYLAGEPVAVIKILLTEIEGIINDAYKKVHGKGAKIKELLEFAIKSAERKVGQADTLFFTAAFGKYLTTHTFAYFDPNTENGTAGSRHAVGHGAAKPDSYTMCRALQAILTLDQIAFYI</sequence>
<evidence type="ECO:0008006" key="3">
    <source>
        <dbReference type="Google" id="ProtNLM"/>
    </source>
</evidence>
<keyword evidence="2" id="KW-1185">Reference proteome</keyword>
<organism evidence="1 2">
    <name type="scientific">Geobacter anodireducens</name>
    <dbReference type="NCBI Taxonomy" id="1340425"/>
    <lineage>
        <taxon>Bacteria</taxon>
        <taxon>Pseudomonadati</taxon>
        <taxon>Thermodesulfobacteriota</taxon>
        <taxon>Desulfuromonadia</taxon>
        <taxon>Geobacterales</taxon>
        <taxon>Geobacteraceae</taxon>
        <taxon>Geobacter</taxon>
    </lineage>
</organism>
<dbReference type="EMBL" id="JADBFD010000028">
    <property type="protein sequence ID" value="MBE2889476.1"/>
    <property type="molecule type" value="Genomic_DNA"/>
</dbReference>
<accession>A0ABR9NYY1</accession>